<dbReference type="Gene3D" id="3.10.450.50">
    <property type="match status" value="1"/>
</dbReference>
<protein>
    <submittedName>
        <fullName evidence="2">SEC-C domain-containing protein</fullName>
    </submittedName>
</protein>
<evidence type="ECO:0000313" key="3">
    <source>
        <dbReference type="Proteomes" id="UP001057702"/>
    </source>
</evidence>
<feature type="region of interest" description="Disordered" evidence="1">
    <location>
        <begin position="1"/>
        <end position="32"/>
    </location>
</feature>
<evidence type="ECO:0000256" key="1">
    <source>
        <dbReference type="SAM" id="MobiDB-lite"/>
    </source>
</evidence>
<gene>
    <name evidence="2" type="ORF">NGB36_31465</name>
</gene>
<dbReference type="InterPro" id="IPR004027">
    <property type="entry name" value="SEC_C_motif"/>
</dbReference>
<accession>A0ABT1Q4W8</accession>
<evidence type="ECO:0000313" key="2">
    <source>
        <dbReference type="EMBL" id="MCQ4084964.1"/>
    </source>
</evidence>
<organism evidence="2 3">
    <name type="scientific">Streptomyces humicola</name>
    <dbReference type="NCBI Taxonomy" id="2953240"/>
    <lineage>
        <taxon>Bacteria</taxon>
        <taxon>Bacillati</taxon>
        <taxon>Actinomycetota</taxon>
        <taxon>Actinomycetes</taxon>
        <taxon>Kitasatosporales</taxon>
        <taxon>Streptomycetaceae</taxon>
        <taxon>Streptomyces</taxon>
    </lineage>
</organism>
<reference evidence="2" key="1">
    <citation type="submission" date="2022-06" db="EMBL/GenBank/DDBJ databases">
        <title>Draft genome sequence of Streptomyces sp. RB6PN25 isolated from peat swamp forest in Thailand.</title>
        <authorList>
            <person name="Duangmal K."/>
            <person name="Klaysubun C."/>
        </authorList>
    </citation>
    <scope>NUCLEOTIDE SEQUENCE</scope>
    <source>
        <strain evidence="2">RB6PN25</strain>
    </source>
</reference>
<name>A0ABT1Q4W8_9ACTN</name>
<dbReference type="Proteomes" id="UP001057702">
    <property type="component" value="Unassembled WGS sequence"/>
</dbReference>
<proteinExistence type="predicted"/>
<dbReference type="EMBL" id="JANFNG010000047">
    <property type="protein sequence ID" value="MCQ4084964.1"/>
    <property type="molecule type" value="Genomic_DNA"/>
</dbReference>
<comment type="caution">
    <text evidence="2">The sequence shown here is derived from an EMBL/GenBank/DDBJ whole genome shotgun (WGS) entry which is preliminary data.</text>
</comment>
<dbReference type="RefSeq" id="WP_255924049.1">
    <property type="nucleotide sequence ID" value="NZ_JANFNG010000047.1"/>
</dbReference>
<dbReference type="SUPFAM" id="SSF48452">
    <property type="entry name" value="TPR-like"/>
    <property type="match status" value="1"/>
</dbReference>
<keyword evidence="3" id="KW-1185">Reference proteome</keyword>
<sequence length="333" mass="36390">MSKKHRPSPSPPDPHASAVQAEDRARTHPEDDEELLIEAAGEWEAAGAPDQALAICDRLLSRSCANAPLVEALRIGILWDTGRETEAREAAERLRATHPHNAETWHAVAEVFEAGGDLPTAAQWFTAGITHVLGASPYPDAVRRAGADAEDLFIGRHRVRRRLGLPHDDWDAIADTLHPAPLEESATPTPPPADLAARIAALHTHQPVMIPYWPEPEFTELLRRHPDLAGVLGTDHATHRHRVELRLRALHAESTSPLGVTSTTASAYESFMATRPDASPDAFNPDPDIARAVPWPPHRNEPCWCGSGLKYKKCCGDLPNAPLKCEPSLHVDD</sequence>
<dbReference type="InterPro" id="IPR011990">
    <property type="entry name" value="TPR-like_helical_dom_sf"/>
</dbReference>
<dbReference type="SUPFAM" id="SSF103642">
    <property type="entry name" value="Sec-C motif"/>
    <property type="match status" value="1"/>
</dbReference>
<dbReference type="Pfam" id="PF02810">
    <property type="entry name" value="SEC-C"/>
    <property type="match status" value="1"/>
</dbReference>
<dbReference type="Gene3D" id="1.25.40.10">
    <property type="entry name" value="Tetratricopeptide repeat domain"/>
    <property type="match status" value="1"/>
</dbReference>